<proteinExistence type="predicted"/>
<reference evidence="1 2" key="1">
    <citation type="submission" date="2023-09" db="EMBL/GenBank/DDBJ databases">
        <authorList>
            <person name="Rey-Velasco X."/>
        </authorList>
    </citation>
    <scope>NUCLEOTIDE SEQUENCE [LARGE SCALE GENOMIC DNA]</scope>
    <source>
        <strain evidence="1 2">W332</strain>
    </source>
</reference>
<dbReference type="RefSeq" id="WP_311428217.1">
    <property type="nucleotide sequence ID" value="NZ_JAVRIA010000008.1"/>
</dbReference>
<gene>
    <name evidence="1" type="ORF">RM697_12380</name>
</gene>
<sequence>MDKSRLDYIIIGNGLAGLQLALAMANDPFFDTKEIALIDSSKKLENDKTWCFWEKGHGLWNDIISKTWNSCNFHSSKQSYDINLDDYQYKLIQSLDFYNYAKDILNNKNNFSFIIDTVKSIDGFIVNGQNTSYKTNYIFDSRIPEDYFSGKDNYTRVFQHFKGWIIETETDTFNPESFTVMDYRIKHNNDTTFTYVLPLTKRKALVEFTFFTSYTVEDQLYDTYLKSYITNILNIEDYAITESEQGVIPMTDFKFKNYNTEHITKIGTGGGWVKGSTGYSFKHTEKKVSKIIDNIKQNKLPHFNLYNKKFAFYDKIFLKVLHDENPKGEWIFEQFYTKNNTKTMFRFLDEESHFSEDLKIMLSLFSSSFIKAFFKTL</sequence>
<comment type="caution">
    <text evidence="1">The sequence shown here is derived from an EMBL/GenBank/DDBJ whole genome shotgun (WGS) entry which is preliminary data.</text>
</comment>
<dbReference type="Pfam" id="PF05834">
    <property type="entry name" value="Lycopene_cycl"/>
    <property type="match status" value="1"/>
</dbReference>
<dbReference type="SUPFAM" id="SSF51905">
    <property type="entry name" value="FAD/NAD(P)-binding domain"/>
    <property type="match status" value="1"/>
</dbReference>
<evidence type="ECO:0000313" key="2">
    <source>
        <dbReference type="Proteomes" id="UP001259492"/>
    </source>
</evidence>
<dbReference type="Gene3D" id="3.50.50.60">
    <property type="entry name" value="FAD/NAD(P)-binding domain"/>
    <property type="match status" value="1"/>
</dbReference>
<name>A0ABU2YQU4_9FLAO</name>
<keyword evidence="2" id="KW-1185">Reference proteome</keyword>
<dbReference type="InterPro" id="IPR036188">
    <property type="entry name" value="FAD/NAD-bd_sf"/>
</dbReference>
<protein>
    <submittedName>
        <fullName evidence="1">Lycopene cyclase family protein</fullName>
    </submittedName>
</protein>
<dbReference type="Proteomes" id="UP001259492">
    <property type="component" value="Unassembled WGS sequence"/>
</dbReference>
<organism evidence="1 2">
    <name type="scientific">Microcosmobacter mediterraneus</name>
    <dbReference type="NCBI Taxonomy" id="3075607"/>
    <lineage>
        <taxon>Bacteria</taxon>
        <taxon>Pseudomonadati</taxon>
        <taxon>Bacteroidota</taxon>
        <taxon>Flavobacteriia</taxon>
        <taxon>Flavobacteriales</taxon>
        <taxon>Flavobacteriaceae</taxon>
        <taxon>Microcosmobacter</taxon>
    </lineage>
</organism>
<evidence type="ECO:0000313" key="1">
    <source>
        <dbReference type="EMBL" id="MDT0559453.1"/>
    </source>
</evidence>
<dbReference type="EMBL" id="JAVRIA010000008">
    <property type="protein sequence ID" value="MDT0559453.1"/>
    <property type="molecule type" value="Genomic_DNA"/>
</dbReference>
<accession>A0ABU2YQU4</accession>